<feature type="transmembrane region" description="Helical" evidence="6">
    <location>
        <begin position="151"/>
        <end position="171"/>
    </location>
</feature>
<evidence type="ECO:0000313" key="9">
    <source>
        <dbReference type="EMBL" id="OMJ08111.1"/>
    </source>
</evidence>
<dbReference type="EMBL" id="LSSN01005878">
    <property type="protein sequence ID" value="OMJ08111.1"/>
    <property type="molecule type" value="Genomic_DNA"/>
</dbReference>
<feature type="transmembrane region" description="Helical" evidence="6">
    <location>
        <begin position="127"/>
        <end position="145"/>
    </location>
</feature>
<sequence>MSDKYLTVVPILAYCVSSITMTLTNKFVLSGFKFHMAFFVLAIQSFASVGLLVLASKIGGTIKYRPLNQRDMKNWFPVAALQVIMLYTGAKSLQHLNVPLFTVFKNLTIIAVAYGERFVFGNPVTRLMLISFGLMVMSSIVGAFNDITFNLFGYFWMALNCFASASFVIVMRKTISAVNFKDFDTVYYNNSMTLVMFLLLSLISEPWSAFMSFYSMAANSAELKSYIFSNLVSGISAFAISYTSAWCLRTTSSTTYSMVGALNKLPIAIFAMLFFPDPVSFGGILAVIFGFAAGLVYNHAKNSSKKDAPLGQQILPPPASSALKDDEKNYTGKPEN</sequence>
<accession>A0A1R1WZU7</accession>
<organism evidence="8 11">
    <name type="scientific">Smittium culicis</name>
    <dbReference type="NCBI Taxonomy" id="133412"/>
    <lineage>
        <taxon>Eukaryota</taxon>
        <taxon>Fungi</taxon>
        <taxon>Fungi incertae sedis</taxon>
        <taxon>Zoopagomycota</taxon>
        <taxon>Kickxellomycotina</taxon>
        <taxon>Harpellomycetes</taxon>
        <taxon>Harpellales</taxon>
        <taxon>Legeriomycetaceae</taxon>
        <taxon>Smittium</taxon>
    </lineage>
</organism>
<dbReference type="EMBL" id="LSSN01002044">
    <property type="protein sequence ID" value="OMJ17441.1"/>
    <property type="molecule type" value="Genomic_DNA"/>
</dbReference>
<evidence type="ECO:0000313" key="10">
    <source>
        <dbReference type="EMBL" id="OMJ17441.1"/>
    </source>
</evidence>
<proteinExistence type="predicted"/>
<dbReference type="InterPro" id="IPR004853">
    <property type="entry name" value="Sugar_P_trans_dom"/>
</dbReference>
<feature type="compositionally biased region" description="Basic and acidic residues" evidence="5">
    <location>
        <begin position="323"/>
        <end position="336"/>
    </location>
</feature>
<dbReference type="GO" id="GO:0016020">
    <property type="term" value="C:membrane"/>
    <property type="evidence" value="ECO:0007669"/>
    <property type="project" value="UniProtKB-SubCell"/>
</dbReference>
<protein>
    <submittedName>
        <fullName evidence="8">GDP-mannose transporter</fullName>
    </submittedName>
</protein>
<feature type="transmembrane region" description="Helical" evidence="6">
    <location>
        <begin position="192"/>
        <end position="214"/>
    </location>
</feature>
<gene>
    <name evidence="9" type="ORF">AYI70_g11760</name>
    <name evidence="8" type="ORF">AYI70_g11896</name>
    <name evidence="10" type="ORF">AYI70_g5963</name>
</gene>
<reference evidence="8 11" key="1">
    <citation type="submission" date="2017-01" db="EMBL/GenBank/DDBJ databases">
        <authorList>
            <person name="Mah S.A."/>
            <person name="Swanson W.J."/>
            <person name="Moy G.W."/>
            <person name="Vacquier V.D."/>
        </authorList>
    </citation>
    <scope>NUCLEOTIDE SEQUENCE [LARGE SCALE GENOMIC DNA]</scope>
    <source>
        <strain evidence="8 11">GSMNP</strain>
    </source>
</reference>
<evidence type="ECO:0000256" key="4">
    <source>
        <dbReference type="ARBA" id="ARBA00023136"/>
    </source>
</evidence>
<keyword evidence="3 6" id="KW-1133">Transmembrane helix</keyword>
<name>A0A1R1WZU7_9FUNG</name>
<feature type="domain" description="Sugar phosphate transporter" evidence="7">
    <location>
        <begin position="14"/>
        <end position="297"/>
    </location>
</feature>
<feature type="region of interest" description="Disordered" evidence="5">
    <location>
        <begin position="303"/>
        <end position="336"/>
    </location>
</feature>
<keyword evidence="4 6" id="KW-0472">Membrane</keyword>
<feature type="transmembrane region" description="Helical" evidence="6">
    <location>
        <begin position="281"/>
        <end position="300"/>
    </location>
</feature>
<evidence type="ECO:0000313" key="11">
    <source>
        <dbReference type="Proteomes" id="UP000187283"/>
    </source>
</evidence>
<dbReference type="AlphaFoldDB" id="A0A1R1WZU7"/>
<comment type="caution">
    <text evidence="8">The sequence shown here is derived from an EMBL/GenBank/DDBJ whole genome shotgun (WGS) entry which is preliminary data.</text>
</comment>
<dbReference type="Proteomes" id="UP000187283">
    <property type="component" value="Unassembled WGS sequence"/>
</dbReference>
<evidence type="ECO:0000313" key="8">
    <source>
        <dbReference type="EMBL" id="OMJ07898.1"/>
    </source>
</evidence>
<feature type="transmembrane region" description="Helical" evidence="6">
    <location>
        <begin position="255"/>
        <end position="275"/>
    </location>
</feature>
<dbReference type="InterPro" id="IPR050186">
    <property type="entry name" value="TPT_transporter"/>
</dbReference>
<evidence type="ECO:0000256" key="2">
    <source>
        <dbReference type="ARBA" id="ARBA00022692"/>
    </source>
</evidence>
<dbReference type="PANTHER" id="PTHR11132">
    <property type="entry name" value="SOLUTE CARRIER FAMILY 35"/>
    <property type="match status" value="1"/>
</dbReference>
<evidence type="ECO:0000256" key="3">
    <source>
        <dbReference type="ARBA" id="ARBA00022989"/>
    </source>
</evidence>
<evidence type="ECO:0000256" key="1">
    <source>
        <dbReference type="ARBA" id="ARBA00004141"/>
    </source>
</evidence>
<feature type="transmembrane region" description="Helical" evidence="6">
    <location>
        <begin position="34"/>
        <end position="54"/>
    </location>
</feature>
<dbReference type="Pfam" id="PF03151">
    <property type="entry name" value="TPT"/>
    <property type="match status" value="1"/>
</dbReference>
<dbReference type="NCBIfam" id="TIGR00803">
    <property type="entry name" value="nst"/>
    <property type="match status" value="1"/>
</dbReference>
<keyword evidence="2 6" id="KW-0812">Transmembrane</keyword>
<dbReference type="OrthoDB" id="417037at2759"/>
<evidence type="ECO:0000256" key="6">
    <source>
        <dbReference type="SAM" id="Phobius"/>
    </source>
</evidence>
<dbReference type="STRING" id="133412.A0A1R1WZU7"/>
<keyword evidence="11" id="KW-1185">Reference proteome</keyword>
<dbReference type="EMBL" id="LSSN01005940">
    <property type="protein sequence ID" value="OMJ07898.1"/>
    <property type="molecule type" value="Genomic_DNA"/>
</dbReference>
<feature type="transmembrane region" description="Helical" evidence="6">
    <location>
        <begin position="226"/>
        <end position="248"/>
    </location>
</feature>
<evidence type="ECO:0000256" key="5">
    <source>
        <dbReference type="SAM" id="MobiDB-lite"/>
    </source>
</evidence>
<dbReference type="InterPro" id="IPR037185">
    <property type="entry name" value="EmrE-like"/>
</dbReference>
<evidence type="ECO:0000259" key="7">
    <source>
        <dbReference type="Pfam" id="PF03151"/>
    </source>
</evidence>
<dbReference type="SUPFAM" id="SSF103481">
    <property type="entry name" value="Multidrug resistance efflux transporter EmrE"/>
    <property type="match status" value="1"/>
</dbReference>
<comment type="subcellular location">
    <subcellularLocation>
        <location evidence="1">Membrane</location>
        <topology evidence="1">Multi-pass membrane protein</topology>
    </subcellularLocation>
</comment>